<dbReference type="InterPro" id="IPR050266">
    <property type="entry name" value="AB_hydrolase_sf"/>
</dbReference>
<name>A0A1I3ZBJ9_9BACL</name>
<dbReference type="STRING" id="1884381.SAMN05518846_1133"/>
<dbReference type="AlphaFoldDB" id="A0A1I3ZBJ9"/>
<dbReference type="RefSeq" id="WP_092272555.1">
    <property type="nucleotide sequence ID" value="NZ_BJOE01000083.1"/>
</dbReference>
<dbReference type="GO" id="GO:0016787">
    <property type="term" value="F:hydrolase activity"/>
    <property type="evidence" value="ECO:0007669"/>
    <property type="project" value="UniProtKB-KW"/>
</dbReference>
<accession>A0A1I3ZBJ9</accession>
<dbReference type="SUPFAM" id="SSF53474">
    <property type="entry name" value="alpha/beta-Hydrolases"/>
    <property type="match status" value="1"/>
</dbReference>
<protein>
    <submittedName>
        <fullName evidence="3">2-hydroxymuconate-semialdehyde hydrolase</fullName>
    </submittedName>
</protein>
<gene>
    <name evidence="3" type="ORF">SAMN05518846_1133</name>
</gene>
<dbReference type="Proteomes" id="UP000198915">
    <property type="component" value="Unassembled WGS sequence"/>
</dbReference>
<dbReference type="Pfam" id="PF00561">
    <property type="entry name" value="Abhydrolase_1"/>
    <property type="match status" value="1"/>
</dbReference>
<keyword evidence="4" id="KW-1185">Reference proteome</keyword>
<dbReference type="PANTHER" id="PTHR43798">
    <property type="entry name" value="MONOACYLGLYCEROL LIPASE"/>
    <property type="match status" value="1"/>
</dbReference>
<sequence length="281" mass="31709">MSIEKVQVITGGNETCLNRAGSGEAILFLHGSGPGATGLSNWQHALPEFASKYLTLAPDFIGYGGSTHLETPPQGMRAWMRLWVDQMVNLLDTLEIERAHLVGNSLGGAVALQLLMEAPERFDKVVLMGPAGAPMQLPPELDRIWGFYEDPTEATMRNAIRWFSYDEGFIADRLTEISRMRLEAALRPDVRRSYEAMFPAPRQRHLDELVVPESALKRINQPVLIVHGRDDKIVPYTTSLHLMEHLPDSRLYLMGQCSHWSQIEHKEAFHHLLWNFFGGVL</sequence>
<organism evidence="3 4">
    <name type="scientific">Brevibacillus centrosporus</name>
    <dbReference type="NCBI Taxonomy" id="54910"/>
    <lineage>
        <taxon>Bacteria</taxon>
        <taxon>Bacillati</taxon>
        <taxon>Bacillota</taxon>
        <taxon>Bacilli</taxon>
        <taxon>Bacillales</taxon>
        <taxon>Paenibacillaceae</taxon>
        <taxon>Brevibacillus</taxon>
    </lineage>
</organism>
<keyword evidence="1 3" id="KW-0378">Hydrolase</keyword>
<proteinExistence type="predicted"/>
<reference evidence="4" key="1">
    <citation type="submission" date="2016-10" db="EMBL/GenBank/DDBJ databases">
        <authorList>
            <person name="Varghese N."/>
            <person name="Submissions S."/>
        </authorList>
    </citation>
    <scope>NUCLEOTIDE SEQUENCE [LARGE SCALE GENOMIC DNA]</scope>
    <source>
        <strain evidence="4">OK042</strain>
    </source>
</reference>
<evidence type="ECO:0000259" key="2">
    <source>
        <dbReference type="Pfam" id="PF00561"/>
    </source>
</evidence>
<dbReference type="GO" id="GO:0016020">
    <property type="term" value="C:membrane"/>
    <property type="evidence" value="ECO:0007669"/>
    <property type="project" value="TreeGrafter"/>
</dbReference>
<dbReference type="EMBL" id="FORT01000013">
    <property type="protein sequence ID" value="SFK41395.1"/>
    <property type="molecule type" value="Genomic_DNA"/>
</dbReference>
<evidence type="ECO:0000256" key="1">
    <source>
        <dbReference type="ARBA" id="ARBA00022801"/>
    </source>
</evidence>
<dbReference type="PANTHER" id="PTHR43798:SF31">
    <property type="entry name" value="AB HYDROLASE SUPERFAMILY PROTEIN YCLE"/>
    <property type="match status" value="1"/>
</dbReference>
<dbReference type="Gene3D" id="3.40.50.1820">
    <property type="entry name" value="alpha/beta hydrolase"/>
    <property type="match status" value="1"/>
</dbReference>
<evidence type="ECO:0000313" key="4">
    <source>
        <dbReference type="Proteomes" id="UP000198915"/>
    </source>
</evidence>
<dbReference type="InterPro" id="IPR029058">
    <property type="entry name" value="AB_hydrolase_fold"/>
</dbReference>
<dbReference type="InterPro" id="IPR000073">
    <property type="entry name" value="AB_hydrolase_1"/>
</dbReference>
<evidence type="ECO:0000313" key="3">
    <source>
        <dbReference type="EMBL" id="SFK41395.1"/>
    </source>
</evidence>
<dbReference type="PRINTS" id="PR00111">
    <property type="entry name" value="ABHYDROLASE"/>
</dbReference>
<dbReference type="GeneID" id="301132853"/>
<feature type="domain" description="AB hydrolase-1" evidence="2">
    <location>
        <begin position="25"/>
        <end position="265"/>
    </location>
</feature>